<evidence type="ECO:0000256" key="6">
    <source>
        <dbReference type="ARBA" id="ARBA00023136"/>
    </source>
</evidence>
<keyword evidence="5 7" id="KW-1133">Transmembrane helix</keyword>
<evidence type="ECO:0000256" key="5">
    <source>
        <dbReference type="ARBA" id="ARBA00022989"/>
    </source>
</evidence>
<dbReference type="CDD" id="cd06261">
    <property type="entry name" value="TM_PBP2"/>
    <property type="match status" value="1"/>
</dbReference>
<comment type="subcellular location">
    <subcellularLocation>
        <location evidence="1 7">Cell membrane</location>
        <topology evidence="1 7">Multi-pass membrane protein</topology>
    </subcellularLocation>
</comment>
<sequence length="362" mass="40142">MKKIAKLNSKLFVNVSLAIIVLLWVVPTAGLLVTSFRSVPDIMKSPWWNVMPHKEWKATEELKLSLDTNLKKPIKVGDSSYTDKQLKDGIEKDGVRIIWGDRRSRIVAVQEKKWVPFSSFTLENYKLAVGGKNYDMITNDGKVVNVKGVGLLTSFWNTVAVSVPATVIPLIISAFAAYALAWLRFPGKNLLFITMLCLLVVPMQVALSPIISDYKALGLNGTYLGIWLAHTAFALPFVIYFMYGSISRLPKDLFESAFMDGAAHFTIFKNIVVPLIVPVLASMTIFQFLAVWNDYLISLIFLGAEEKVQVLSLAVANLAGTRGNDWHLLSAGAFVAMIVPLIVFFSMQKYFIRGLLGGSVKG</sequence>
<gene>
    <name evidence="9" type="ORF">VK70_24440</name>
</gene>
<dbReference type="GO" id="GO:0055085">
    <property type="term" value="P:transmembrane transport"/>
    <property type="evidence" value="ECO:0007669"/>
    <property type="project" value="InterPro"/>
</dbReference>
<accession>A0A0F7FE54</accession>
<dbReference type="InterPro" id="IPR000515">
    <property type="entry name" value="MetI-like"/>
</dbReference>
<keyword evidence="4 7" id="KW-0812">Transmembrane</keyword>
<feature type="transmembrane region" description="Helical" evidence="7">
    <location>
        <begin position="12"/>
        <end position="36"/>
    </location>
</feature>
<comment type="similarity">
    <text evidence="7">Belongs to the binding-protein-dependent transport system permease family.</text>
</comment>
<reference evidence="9 10" key="1">
    <citation type="submission" date="2015-03" db="EMBL/GenBank/DDBJ databases">
        <authorList>
            <person name="Abdul Halim M."/>
        </authorList>
    </citation>
    <scope>NUCLEOTIDE SEQUENCE [LARGE SCALE GENOMIC DNA]</scope>
    <source>
        <strain evidence="9 10">ATCC 35681</strain>
    </source>
</reference>
<dbReference type="EMBL" id="CP011114">
    <property type="protein sequence ID" value="AKG37255.1"/>
    <property type="molecule type" value="Genomic_DNA"/>
</dbReference>
<dbReference type="PANTHER" id="PTHR43744:SF4">
    <property type="entry name" value="OSMOPROTECTIVE COMPOUNDS UPTAKE PERMEASE PROTEIN GGTD"/>
    <property type="match status" value="1"/>
</dbReference>
<dbReference type="Proteomes" id="UP000034189">
    <property type="component" value="Chromosome"/>
</dbReference>
<evidence type="ECO:0000313" key="9">
    <source>
        <dbReference type="EMBL" id="AKG37255.1"/>
    </source>
</evidence>
<dbReference type="RefSeq" id="WP_025700751.1">
    <property type="nucleotide sequence ID" value="NZ_ASQQ01000812.1"/>
</dbReference>
<dbReference type="PANTHER" id="PTHR43744">
    <property type="entry name" value="ABC TRANSPORTER PERMEASE PROTEIN MG189-RELATED-RELATED"/>
    <property type="match status" value="1"/>
</dbReference>
<evidence type="ECO:0000256" key="2">
    <source>
        <dbReference type="ARBA" id="ARBA00022448"/>
    </source>
</evidence>
<evidence type="ECO:0000256" key="7">
    <source>
        <dbReference type="RuleBase" id="RU363032"/>
    </source>
</evidence>
<evidence type="ECO:0000256" key="3">
    <source>
        <dbReference type="ARBA" id="ARBA00022475"/>
    </source>
</evidence>
<protein>
    <submittedName>
        <fullName evidence="9">Sugar ABC transporter permease</fullName>
    </submittedName>
</protein>
<reference evidence="9 10" key="2">
    <citation type="journal article" date="2016" name="Genome Announc.">
        <title>Genome Sequence of a Gram-Positive Diazotroph, Paenibacillus durus Type Strain ATCC 35681.</title>
        <authorList>
            <person name="Halim M.A."/>
            <person name="Rahman A.Y."/>
            <person name="Sim K.S."/>
            <person name="Yam H.C."/>
            <person name="Rahim A.A."/>
            <person name="Ghazali A.H."/>
            <person name="Najimudin N."/>
        </authorList>
    </citation>
    <scope>NUCLEOTIDE SEQUENCE [LARGE SCALE GENOMIC DNA]</scope>
    <source>
        <strain evidence="9 10">ATCC 35681</strain>
    </source>
</reference>
<keyword evidence="2 7" id="KW-0813">Transport</keyword>
<dbReference type="PATRIC" id="fig|1333534.5.peg.5340"/>
<dbReference type="OrthoDB" id="9815445at2"/>
<evidence type="ECO:0000256" key="1">
    <source>
        <dbReference type="ARBA" id="ARBA00004651"/>
    </source>
</evidence>
<name>A0A0F7FE54_PAEDU</name>
<dbReference type="HOGENOM" id="CLU_016047_1_2_9"/>
<feature type="transmembrane region" description="Helical" evidence="7">
    <location>
        <begin position="326"/>
        <end position="345"/>
    </location>
</feature>
<feature type="transmembrane region" description="Helical" evidence="7">
    <location>
        <begin position="159"/>
        <end position="183"/>
    </location>
</feature>
<feature type="transmembrane region" description="Helical" evidence="7">
    <location>
        <begin position="223"/>
        <end position="246"/>
    </location>
</feature>
<organism evidence="9 10">
    <name type="scientific">Paenibacillus durus ATCC 35681</name>
    <dbReference type="NCBI Taxonomy" id="1333534"/>
    <lineage>
        <taxon>Bacteria</taxon>
        <taxon>Bacillati</taxon>
        <taxon>Bacillota</taxon>
        <taxon>Bacilli</taxon>
        <taxon>Bacillales</taxon>
        <taxon>Paenibacillaceae</taxon>
        <taxon>Paenibacillus</taxon>
    </lineage>
</organism>
<dbReference type="Pfam" id="PF00528">
    <property type="entry name" value="BPD_transp_1"/>
    <property type="match status" value="1"/>
</dbReference>
<feature type="transmembrane region" description="Helical" evidence="7">
    <location>
        <begin position="190"/>
        <end position="211"/>
    </location>
</feature>
<proteinExistence type="inferred from homology"/>
<evidence type="ECO:0000313" key="10">
    <source>
        <dbReference type="Proteomes" id="UP000034189"/>
    </source>
</evidence>
<evidence type="ECO:0000256" key="4">
    <source>
        <dbReference type="ARBA" id="ARBA00022692"/>
    </source>
</evidence>
<dbReference type="InterPro" id="IPR035906">
    <property type="entry name" value="MetI-like_sf"/>
</dbReference>
<feature type="domain" description="ABC transmembrane type-1" evidence="8">
    <location>
        <begin position="155"/>
        <end position="347"/>
    </location>
</feature>
<dbReference type="AlphaFoldDB" id="A0A0F7FE54"/>
<dbReference type="GO" id="GO:0005886">
    <property type="term" value="C:plasma membrane"/>
    <property type="evidence" value="ECO:0007669"/>
    <property type="project" value="UniProtKB-SubCell"/>
</dbReference>
<evidence type="ECO:0000259" key="8">
    <source>
        <dbReference type="PROSITE" id="PS50928"/>
    </source>
</evidence>
<keyword evidence="6 7" id="KW-0472">Membrane</keyword>
<dbReference type="SUPFAM" id="SSF161098">
    <property type="entry name" value="MetI-like"/>
    <property type="match status" value="1"/>
</dbReference>
<keyword evidence="3" id="KW-1003">Cell membrane</keyword>
<feature type="transmembrane region" description="Helical" evidence="7">
    <location>
        <begin position="267"/>
        <end position="292"/>
    </location>
</feature>
<dbReference type="PROSITE" id="PS50928">
    <property type="entry name" value="ABC_TM1"/>
    <property type="match status" value="1"/>
</dbReference>
<dbReference type="Gene3D" id="1.10.3720.10">
    <property type="entry name" value="MetI-like"/>
    <property type="match status" value="1"/>
</dbReference>